<sequence>METAGKVIKCKAAVTWQAHEPFSIEEVEVAPPKGHEIRIKMVATGICGSDDHALEGKLKEVTFPIILGHEGVGIVESIGEGVKGFKPGDKVIPLFMPQCCQCVCCKDPRTNICTLPITTGRPRGLMADGTSRFTCKGKQLYHFANTSTFAEYSVIDEIAAAKIDDNAPLDNVCLIGCGFSTGYGSAINTAKVHPGSTCAVFGLGGVGLATVMGCKAAGASRIIGVDINKDKFVKAKELGATECINPKDYDKPIQQVLIEQTGGGLDYVFECIGNTETMVSAINASHFAFGTTVIVGVAPSTKTITIDPMIFLTGRTMKSSLFGGWKSKDSVPKLVTDYMEKKFDLDKLVTHRLPLEKINEGFDLLHKGNSIRTILTF</sequence>
<dbReference type="GO" id="GO:0005829">
    <property type="term" value="C:cytosol"/>
    <property type="evidence" value="ECO:0007669"/>
    <property type="project" value="TreeGrafter"/>
</dbReference>
<protein>
    <recommendedName>
        <fullName evidence="3">alcohol dehydrogenase</fullName>
        <ecNumber evidence="3">1.1.1.1</ecNumber>
    </recommendedName>
</protein>
<dbReference type="Pfam" id="PF00107">
    <property type="entry name" value="ADH_zinc_N"/>
    <property type="match status" value="1"/>
</dbReference>
<evidence type="ECO:0000256" key="10">
    <source>
        <dbReference type="ARBA" id="ARBA00049243"/>
    </source>
</evidence>
<dbReference type="InterPro" id="IPR013154">
    <property type="entry name" value="ADH-like_N"/>
</dbReference>
<dbReference type="Gene3D" id="3.40.50.720">
    <property type="entry name" value="NAD(P)-binding Rossmann-like Domain"/>
    <property type="match status" value="1"/>
</dbReference>
<evidence type="ECO:0000256" key="2">
    <source>
        <dbReference type="ARBA" id="ARBA00004496"/>
    </source>
</evidence>
<dbReference type="EMBL" id="OW240917">
    <property type="protein sequence ID" value="CAH2301279.1"/>
    <property type="molecule type" value="Genomic_DNA"/>
</dbReference>
<dbReference type="FunFam" id="3.40.50.720:FF:000003">
    <property type="entry name" value="S-(hydroxymethyl)glutathione dehydrogenase"/>
    <property type="match status" value="1"/>
</dbReference>
<dbReference type="GO" id="GO:0008270">
    <property type="term" value="F:zinc ion binding"/>
    <property type="evidence" value="ECO:0007669"/>
    <property type="project" value="InterPro"/>
</dbReference>
<evidence type="ECO:0000256" key="4">
    <source>
        <dbReference type="ARBA" id="ARBA00022490"/>
    </source>
</evidence>
<name>A0AAD1SL22_PELCU</name>
<keyword evidence="9" id="KW-0520">NAD</keyword>
<dbReference type="SUPFAM" id="SSF51735">
    <property type="entry name" value="NAD(P)-binding Rossmann-fold domains"/>
    <property type="match status" value="1"/>
</dbReference>
<evidence type="ECO:0000313" key="14">
    <source>
        <dbReference type="Proteomes" id="UP001295444"/>
    </source>
</evidence>
<evidence type="ECO:0000256" key="9">
    <source>
        <dbReference type="ARBA" id="ARBA00023027"/>
    </source>
</evidence>
<evidence type="ECO:0000313" key="13">
    <source>
        <dbReference type="EMBL" id="CAH2301279.1"/>
    </source>
</evidence>
<comment type="subcellular location">
    <subcellularLocation>
        <location evidence="2">Cytoplasm</location>
    </subcellularLocation>
</comment>
<keyword evidence="14" id="KW-1185">Reference proteome</keyword>
<dbReference type="Pfam" id="PF08240">
    <property type="entry name" value="ADH_N"/>
    <property type="match status" value="1"/>
</dbReference>
<reference evidence="13" key="1">
    <citation type="submission" date="2022-03" db="EMBL/GenBank/DDBJ databases">
        <authorList>
            <person name="Alioto T."/>
            <person name="Alioto T."/>
            <person name="Gomez Garrido J."/>
        </authorList>
    </citation>
    <scope>NUCLEOTIDE SEQUENCE</scope>
</reference>
<dbReference type="GO" id="GO:0004745">
    <property type="term" value="F:all-trans-retinol dehydrogenase (NAD+) activity"/>
    <property type="evidence" value="ECO:0007669"/>
    <property type="project" value="TreeGrafter"/>
</dbReference>
<dbReference type="Proteomes" id="UP001295444">
    <property type="component" value="Chromosome 06"/>
</dbReference>
<evidence type="ECO:0000256" key="1">
    <source>
        <dbReference type="ARBA" id="ARBA00001947"/>
    </source>
</evidence>
<dbReference type="GO" id="GO:0042573">
    <property type="term" value="P:retinoic acid metabolic process"/>
    <property type="evidence" value="ECO:0007669"/>
    <property type="project" value="TreeGrafter"/>
</dbReference>
<comment type="similarity">
    <text evidence="11">Belongs to the zinc-containing alcohol dehydrogenase family.</text>
</comment>
<keyword evidence="5 11" id="KW-0479">Metal-binding</keyword>
<proteinExistence type="inferred from homology"/>
<evidence type="ECO:0000256" key="11">
    <source>
        <dbReference type="RuleBase" id="RU361277"/>
    </source>
</evidence>
<comment type="catalytic activity">
    <reaction evidence="10">
        <text>a primary alcohol + NAD(+) = an aldehyde + NADH + H(+)</text>
        <dbReference type="Rhea" id="RHEA:10736"/>
        <dbReference type="ChEBI" id="CHEBI:15378"/>
        <dbReference type="ChEBI" id="CHEBI:15734"/>
        <dbReference type="ChEBI" id="CHEBI:17478"/>
        <dbReference type="ChEBI" id="CHEBI:57540"/>
        <dbReference type="ChEBI" id="CHEBI:57945"/>
        <dbReference type="EC" id="1.1.1.1"/>
    </reaction>
</comment>
<dbReference type="PANTHER" id="PTHR43880">
    <property type="entry name" value="ALCOHOL DEHYDROGENASE"/>
    <property type="match status" value="1"/>
</dbReference>
<accession>A0AAD1SL22</accession>
<comment type="cofactor">
    <cofactor evidence="1 11">
        <name>Zn(2+)</name>
        <dbReference type="ChEBI" id="CHEBI:29105"/>
    </cofactor>
</comment>
<dbReference type="CDD" id="cd08299">
    <property type="entry name" value="alcohol_DH_class_I_II_IV"/>
    <property type="match status" value="1"/>
</dbReference>
<dbReference type="PROSITE" id="PS00059">
    <property type="entry name" value="ADH_ZINC"/>
    <property type="match status" value="1"/>
</dbReference>
<dbReference type="InterPro" id="IPR013149">
    <property type="entry name" value="ADH-like_C"/>
</dbReference>
<feature type="domain" description="Enoyl reductase (ER)" evidence="12">
    <location>
        <begin position="17"/>
        <end position="375"/>
    </location>
</feature>
<keyword evidence="8" id="KW-0560">Oxidoreductase</keyword>
<dbReference type="SMART" id="SM00829">
    <property type="entry name" value="PKS_ER"/>
    <property type="match status" value="1"/>
</dbReference>
<dbReference type="InterPro" id="IPR020843">
    <property type="entry name" value="ER"/>
</dbReference>
<evidence type="ECO:0000256" key="3">
    <source>
        <dbReference type="ARBA" id="ARBA00013190"/>
    </source>
</evidence>
<keyword evidence="4" id="KW-0963">Cytoplasm</keyword>
<dbReference type="InterPro" id="IPR036291">
    <property type="entry name" value="NAD(P)-bd_dom_sf"/>
</dbReference>
<dbReference type="InterPro" id="IPR011032">
    <property type="entry name" value="GroES-like_sf"/>
</dbReference>
<keyword evidence="7" id="KW-0007">Acetylation</keyword>
<evidence type="ECO:0000256" key="7">
    <source>
        <dbReference type="ARBA" id="ARBA00022990"/>
    </source>
</evidence>
<organism evidence="13 14">
    <name type="scientific">Pelobates cultripes</name>
    <name type="common">Western spadefoot toad</name>
    <dbReference type="NCBI Taxonomy" id="61616"/>
    <lineage>
        <taxon>Eukaryota</taxon>
        <taxon>Metazoa</taxon>
        <taxon>Chordata</taxon>
        <taxon>Craniata</taxon>
        <taxon>Vertebrata</taxon>
        <taxon>Euteleostomi</taxon>
        <taxon>Amphibia</taxon>
        <taxon>Batrachia</taxon>
        <taxon>Anura</taxon>
        <taxon>Pelobatoidea</taxon>
        <taxon>Pelobatidae</taxon>
        <taxon>Pelobates</taxon>
    </lineage>
</organism>
<keyword evidence="6 11" id="KW-0862">Zinc</keyword>
<gene>
    <name evidence="13" type="ORF">PECUL_23A016911</name>
</gene>
<dbReference type="EC" id="1.1.1.1" evidence="3"/>
<evidence type="ECO:0000256" key="5">
    <source>
        <dbReference type="ARBA" id="ARBA00022723"/>
    </source>
</evidence>
<evidence type="ECO:0000256" key="6">
    <source>
        <dbReference type="ARBA" id="ARBA00022833"/>
    </source>
</evidence>
<evidence type="ECO:0000259" key="12">
    <source>
        <dbReference type="SMART" id="SM00829"/>
    </source>
</evidence>
<dbReference type="FunFam" id="3.90.180.10:FF:000001">
    <property type="entry name" value="S-(hydroxymethyl)glutathione dehydrogenase"/>
    <property type="match status" value="1"/>
</dbReference>
<dbReference type="AlphaFoldDB" id="A0AAD1SL22"/>
<dbReference type="InterPro" id="IPR002328">
    <property type="entry name" value="ADH_Zn_CS"/>
</dbReference>
<dbReference type="Gene3D" id="3.90.180.10">
    <property type="entry name" value="Medium-chain alcohol dehydrogenases, catalytic domain"/>
    <property type="match status" value="1"/>
</dbReference>
<dbReference type="GO" id="GO:0042572">
    <property type="term" value="P:retinol metabolic process"/>
    <property type="evidence" value="ECO:0007669"/>
    <property type="project" value="TreeGrafter"/>
</dbReference>
<dbReference type="SUPFAM" id="SSF50129">
    <property type="entry name" value="GroES-like"/>
    <property type="match status" value="2"/>
</dbReference>
<evidence type="ECO:0000256" key="8">
    <source>
        <dbReference type="ARBA" id="ARBA00023002"/>
    </source>
</evidence>
<dbReference type="PANTHER" id="PTHR43880:SF1">
    <property type="entry name" value="ALCOHOL DEHYDROGENASE 1A"/>
    <property type="match status" value="1"/>
</dbReference>